<dbReference type="InParanoid" id="A0A397RXY4"/>
<dbReference type="RefSeq" id="WP_119015302.1">
    <property type="nucleotide sequence ID" value="NZ_QXEV01000001.1"/>
</dbReference>
<reference evidence="1 2" key="1">
    <citation type="submission" date="2018-08" db="EMBL/GenBank/DDBJ databases">
        <title>Genomic Encyclopedia of Archaeal and Bacterial Type Strains, Phase II (KMG-II): from individual species to whole genera.</title>
        <authorList>
            <person name="Goeker M."/>
        </authorList>
    </citation>
    <scope>NUCLEOTIDE SEQUENCE [LARGE SCALE GENOMIC DNA]</scope>
    <source>
        <strain evidence="1 2">ATCC 27112</strain>
    </source>
</reference>
<dbReference type="Proteomes" id="UP000266506">
    <property type="component" value="Unassembled WGS sequence"/>
</dbReference>
<name>A0A397RXY4_9MOLU</name>
<dbReference type="OrthoDB" id="9814777at2"/>
<evidence type="ECO:0000313" key="2">
    <source>
        <dbReference type="Proteomes" id="UP000266506"/>
    </source>
</evidence>
<accession>A0A397RXY4</accession>
<dbReference type="EMBL" id="QXEV01000001">
    <property type="protein sequence ID" value="RIA78558.1"/>
    <property type="molecule type" value="Genomic_DNA"/>
</dbReference>
<comment type="caution">
    <text evidence="1">The sequence shown here is derived from an EMBL/GenBank/DDBJ whole genome shotgun (WGS) entry which is preliminary data.</text>
</comment>
<evidence type="ECO:0000313" key="1">
    <source>
        <dbReference type="EMBL" id="RIA78558.1"/>
    </source>
</evidence>
<proteinExistence type="predicted"/>
<dbReference type="AlphaFoldDB" id="A0A397RXY4"/>
<organism evidence="1 2">
    <name type="scientific">Anaeroplasma bactoclasticum</name>
    <dbReference type="NCBI Taxonomy" id="2088"/>
    <lineage>
        <taxon>Bacteria</taxon>
        <taxon>Bacillati</taxon>
        <taxon>Mycoplasmatota</taxon>
        <taxon>Mollicutes</taxon>
        <taxon>Anaeroplasmatales</taxon>
        <taxon>Anaeroplasmataceae</taxon>
        <taxon>Anaeroplasma</taxon>
    </lineage>
</organism>
<keyword evidence="2" id="KW-1185">Reference proteome</keyword>
<protein>
    <submittedName>
        <fullName evidence="1">Uncharacterized protein</fullName>
    </submittedName>
</protein>
<sequence>MWPFKKKAPKKVIESIFKKGDFVRFMFHGEMTYGYIYEIKEAADGSVLYDIQVGAQCPWVAPDIPEAGVKLHKIHQYTTFDDEEN</sequence>
<gene>
    <name evidence="1" type="ORF">EI71_00119</name>
</gene>